<evidence type="ECO:0000313" key="1">
    <source>
        <dbReference type="EMBL" id="GHE23483.1"/>
    </source>
</evidence>
<dbReference type="Proteomes" id="UP000620550">
    <property type="component" value="Unassembled WGS sequence"/>
</dbReference>
<organism evidence="1 2">
    <name type="scientific">Sphingobacterium griseoflavum</name>
    <dbReference type="NCBI Taxonomy" id="1474952"/>
    <lineage>
        <taxon>Bacteria</taxon>
        <taxon>Pseudomonadati</taxon>
        <taxon>Bacteroidota</taxon>
        <taxon>Sphingobacteriia</taxon>
        <taxon>Sphingobacteriales</taxon>
        <taxon>Sphingobacteriaceae</taxon>
        <taxon>Sphingobacterium</taxon>
    </lineage>
</organism>
<keyword evidence="2" id="KW-1185">Reference proteome</keyword>
<protein>
    <submittedName>
        <fullName evidence="1">Uncharacterized protein</fullName>
    </submittedName>
</protein>
<sequence>MLKNAPYRFSDFEYIEIAYGTRDSMLNRYNSATQDYQYLNRSNQLLKQKLKLTDDDLLYLHRKAMEMGFWNVDDDMTTPRNNENEGREVPRYTLEYKYKEKRKKVTLDADYGGNQKMKDAAKTTIEKVLEMINIANAR</sequence>
<dbReference type="EMBL" id="BNAF01000002">
    <property type="protein sequence ID" value="GHE23483.1"/>
    <property type="molecule type" value="Genomic_DNA"/>
</dbReference>
<dbReference type="RefSeq" id="WP_189624993.1">
    <property type="nucleotide sequence ID" value="NZ_BNAF01000002.1"/>
</dbReference>
<evidence type="ECO:0000313" key="2">
    <source>
        <dbReference type="Proteomes" id="UP000620550"/>
    </source>
</evidence>
<proteinExistence type="predicted"/>
<gene>
    <name evidence="1" type="ORF">GCM10017764_04510</name>
</gene>
<accession>A0ABQ3HT10</accession>
<comment type="caution">
    <text evidence="1">The sequence shown here is derived from an EMBL/GenBank/DDBJ whole genome shotgun (WGS) entry which is preliminary data.</text>
</comment>
<reference evidence="2" key="1">
    <citation type="journal article" date="2019" name="Int. J. Syst. Evol. Microbiol.">
        <title>The Global Catalogue of Microorganisms (GCM) 10K type strain sequencing project: providing services to taxonomists for standard genome sequencing and annotation.</title>
        <authorList>
            <consortium name="The Broad Institute Genomics Platform"/>
            <consortium name="The Broad Institute Genome Sequencing Center for Infectious Disease"/>
            <person name="Wu L."/>
            <person name="Ma J."/>
        </authorList>
    </citation>
    <scope>NUCLEOTIDE SEQUENCE [LARGE SCALE GENOMIC DNA]</scope>
    <source>
        <strain evidence="2">CGMCC 1.12966</strain>
    </source>
</reference>
<name>A0ABQ3HT10_9SPHI</name>